<evidence type="ECO:0008006" key="3">
    <source>
        <dbReference type="Google" id="ProtNLM"/>
    </source>
</evidence>
<dbReference type="Proteomes" id="UP000076798">
    <property type="component" value="Unassembled WGS sequence"/>
</dbReference>
<proteinExistence type="predicted"/>
<dbReference type="InterPro" id="IPR008949">
    <property type="entry name" value="Isoprenoid_synthase_dom_sf"/>
</dbReference>
<evidence type="ECO:0000313" key="1">
    <source>
        <dbReference type="EMBL" id="KZT36292.1"/>
    </source>
</evidence>
<organism evidence="1 2">
    <name type="scientific">Sistotremastrum suecicum HHB10207 ss-3</name>
    <dbReference type="NCBI Taxonomy" id="1314776"/>
    <lineage>
        <taxon>Eukaryota</taxon>
        <taxon>Fungi</taxon>
        <taxon>Dikarya</taxon>
        <taxon>Basidiomycota</taxon>
        <taxon>Agaricomycotina</taxon>
        <taxon>Agaricomycetes</taxon>
        <taxon>Sistotremastrales</taxon>
        <taxon>Sistotremastraceae</taxon>
        <taxon>Sistotremastrum</taxon>
    </lineage>
</organism>
<gene>
    <name evidence="1" type="ORF">SISSUDRAFT_74111</name>
</gene>
<dbReference type="OrthoDB" id="6486656at2759"/>
<sequence length="154" mass="17062">MIPSPQLFIRHISYVLPLRPCHPLSSPYDYLISSRDGLLNKKSIRIMKKLPPKALSGSKPSNHSIKETSAAFEKCKFGLIASLAYPNASKEIVRTGCDLMNAFFVFDDISDGQSSDDVRREADVILDSLRNPYDSRPQGESILGDIFRTLTGSG</sequence>
<protein>
    <recommendedName>
        <fullName evidence="3">Terpenoid synthase</fullName>
    </recommendedName>
</protein>
<name>A0A166BEM0_9AGAM</name>
<dbReference type="EMBL" id="KV428111">
    <property type="protein sequence ID" value="KZT36292.1"/>
    <property type="molecule type" value="Genomic_DNA"/>
</dbReference>
<evidence type="ECO:0000313" key="2">
    <source>
        <dbReference type="Proteomes" id="UP000076798"/>
    </source>
</evidence>
<dbReference type="SUPFAM" id="SSF48576">
    <property type="entry name" value="Terpenoid synthases"/>
    <property type="match status" value="1"/>
</dbReference>
<dbReference type="Gene3D" id="1.10.600.10">
    <property type="entry name" value="Farnesyl Diphosphate Synthase"/>
    <property type="match status" value="1"/>
</dbReference>
<keyword evidence="2" id="KW-1185">Reference proteome</keyword>
<reference evidence="1 2" key="1">
    <citation type="journal article" date="2016" name="Mol. Biol. Evol.">
        <title>Comparative Genomics of Early-Diverging Mushroom-Forming Fungi Provides Insights into the Origins of Lignocellulose Decay Capabilities.</title>
        <authorList>
            <person name="Nagy L.G."/>
            <person name="Riley R."/>
            <person name="Tritt A."/>
            <person name="Adam C."/>
            <person name="Daum C."/>
            <person name="Floudas D."/>
            <person name="Sun H."/>
            <person name="Yadav J.S."/>
            <person name="Pangilinan J."/>
            <person name="Larsson K.H."/>
            <person name="Matsuura K."/>
            <person name="Barry K."/>
            <person name="Labutti K."/>
            <person name="Kuo R."/>
            <person name="Ohm R.A."/>
            <person name="Bhattacharya S.S."/>
            <person name="Shirouzu T."/>
            <person name="Yoshinaga Y."/>
            <person name="Martin F.M."/>
            <person name="Grigoriev I.V."/>
            <person name="Hibbett D.S."/>
        </authorList>
    </citation>
    <scope>NUCLEOTIDE SEQUENCE [LARGE SCALE GENOMIC DNA]</scope>
    <source>
        <strain evidence="1 2">HHB10207 ss-3</strain>
    </source>
</reference>
<accession>A0A166BEM0</accession>
<dbReference type="AlphaFoldDB" id="A0A166BEM0"/>